<comment type="cofactor">
    <cofactor evidence="1">
        <name>Mg(2+)</name>
        <dbReference type="ChEBI" id="CHEBI:18420"/>
    </cofactor>
</comment>
<sequence>MSLIHDDLPCMDNDNLRRGKPTNHKVYDEDVAVLAGDALLAFGFEHSRGLRRDPRPEKLYSLRLGNLKAPRWQEVANSVSRLSPRLSSLPKTFVQRCHKIEKLNKRYRSKNQRAASASNNHRRPAAPVSSNWAFLKKMDPWSATPMLLRRTTTMMTTITMMKKRKLRKIIIIITMLDLTKIG</sequence>
<evidence type="ECO:0008006" key="7">
    <source>
        <dbReference type="Google" id="ProtNLM"/>
    </source>
</evidence>
<dbReference type="GO" id="GO:0004311">
    <property type="term" value="F:geranylgeranyl diphosphate synthase activity"/>
    <property type="evidence" value="ECO:0007669"/>
    <property type="project" value="TreeGrafter"/>
</dbReference>
<organism evidence="5 6">
    <name type="scientific">Stephania yunnanensis</name>
    <dbReference type="NCBI Taxonomy" id="152371"/>
    <lineage>
        <taxon>Eukaryota</taxon>
        <taxon>Viridiplantae</taxon>
        <taxon>Streptophyta</taxon>
        <taxon>Embryophyta</taxon>
        <taxon>Tracheophyta</taxon>
        <taxon>Spermatophyta</taxon>
        <taxon>Magnoliopsida</taxon>
        <taxon>Ranunculales</taxon>
        <taxon>Menispermaceae</taxon>
        <taxon>Menispermoideae</taxon>
        <taxon>Cissampelideae</taxon>
        <taxon>Stephania</taxon>
    </lineage>
</organism>
<evidence type="ECO:0000256" key="2">
    <source>
        <dbReference type="ARBA" id="ARBA00006706"/>
    </source>
</evidence>
<evidence type="ECO:0000256" key="1">
    <source>
        <dbReference type="ARBA" id="ARBA00001946"/>
    </source>
</evidence>
<dbReference type="InterPro" id="IPR008949">
    <property type="entry name" value="Isoprenoid_synthase_dom_sf"/>
</dbReference>
<dbReference type="PANTHER" id="PTHR43281">
    <property type="entry name" value="FARNESYL DIPHOSPHATE SYNTHASE"/>
    <property type="match status" value="1"/>
</dbReference>
<keyword evidence="3" id="KW-0479">Metal-binding</keyword>
<gene>
    <name evidence="5" type="ORF">Syun_001928</name>
</gene>
<dbReference type="GO" id="GO:0008299">
    <property type="term" value="P:isoprenoid biosynthetic process"/>
    <property type="evidence" value="ECO:0007669"/>
    <property type="project" value="InterPro"/>
</dbReference>
<evidence type="ECO:0000256" key="4">
    <source>
        <dbReference type="ARBA" id="ARBA00022842"/>
    </source>
</evidence>
<dbReference type="AlphaFoldDB" id="A0AAP0LFS1"/>
<proteinExistence type="inferred from homology"/>
<dbReference type="InterPro" id="IPR000092">
    <property type="entry name" value="Polyprenyl_synt"/>
</dbReference>
<reference evidence="5 6" key="1">
    <citation type="submission" date="2024-01" db="EMBL/GenBank/DDBJ databases">
        <title>Genome assemblies of Stephania.</title>
        <authorList>
            <person name="Yang L."/>
        </authorList>
    </citation>
    <scope>NUCLEOTIDE SEQUENCE [LARGE SCALE GENOMIC DNA]</scope>
    <source>
        <strain evidence="5">YNDBR</strain>
        <tissue evidence="5">Leaf</tissue>
    </source>
</reference>
<comment type="similarity">
    <text evidence="2">Belongs to the FPP/GGPP synthase family.</text>
</comment>
<comment type="caution">
    <text evidence="5">The sequence shown here is derived from an EMBL/GenBank/DDBJ whole genome shotgun (WGS) entry which is preliminary data.</text>
</comment>
<name>A0AAP0LFS1_9MAGN</name>
<dbReference type="Pfam" id="PF00348">
    <property type="entry name" value="polyprenyl_synt"/>
    <property type="match status" value="1"/>
</dbReference>
<dbReference type="Proteomes" id="UP001420932">
    <property type="component" value="Unassembled WGS sequence"/>
</dbReference>
<accession>A0AAP0LFS1</accession>
<dbReference type="EMBL" id="JBBNAF010000001">
    <property type="protein sequence ID" value="KAK9169788.1"/>
    <property type="molecule type" value="Genomic_DNA"/>
</dbReference>
<dbReference type="PROSITE" id="PS00723">
    <property type="entry name" value="POLYPRENYL_SYNTHASE_1"/>
    <property type="match status" value="1"/>
</dbReference>
<keyword evidence="6" id="KW-1185">Reference proteome</keyword>
<dbReference type="Gene3D" id="1.10.600.10">
    <property type="entry name" value="Farnesyl Diphosphate Synthase"/>
    <property type="match status" value="1"/>
</dbReference>
<evidence type="ECO:0000313" key="5">
    <source>
        <dbReference type="EMBL" id="KAK9169788.1"/>
    </source>
</evidence>
<keyword evidence="4" id="KW-0460">Magnesium</keyword>
<dbReference type="PANTHER" id="PTHR43281:SF24">
    <property type="entry name" value="OS07G0580900 PROTEIN"/>
    <property type="match status" value="1"/>
</dbReference>
<dbReference type="InterPro" id="IPR033749">
    <property type="entry name" value="Polyprenyl_synt_CS"/>
</dbReference>
<dbReference type="GO" id="GO:0005737">
    <property type="term" value="C:cytoplasm"/>
    <property type="evidence" value="ECO:0007669"/>
    <property type="project" value="UniProtKB-ARBA"/>
</dbReference>
<evidence type="ECO:0000256" key="3">
    <source>
        <dbReference type="ARBA" id="ARBA00022723"/>
    </source>
</evidence>
<dbReference type="GO" id="GO:0046872">
    <property type="term" value="F:metal ion binding"/>
    <property type="evidence" value="ECO:0007669"/>
    <property type="project" value="UniProtKB-KW"/>
</dbReference>
<dbReference type="SUPFAM" id="SSF48576">
    <property type="entry name" value="Terpenoid synthases"/>
    <property type="match status" value="1"/>
</dbReference>
<evidence type="ECO:0000313" key="6">
    <source>
        <dbReference type="Proteomes" id="UP001420932"/>
    </source>
</evidence>
<protein>
    <recommendedName>
        <fullName evidence="7">Geranylgeranyl diphosphate synthase</fullName>
    </recommendedName>
</protein>